<accession>A0A921URF4</accession>
<gene>
    <name evidence="1" type="ORF">BDA96_02G048600</name>
</gene>
<dbReference type="EMBL" id="CM027681">
    <property type="protein sequence ID" value="KAG0541797.1"/>
    <property type="molecule type" value="Genomic_DNA"/>
</dbReference>
<name>A0A921URF4_SORBI</name>
<comment type="caution">
    <text evidence="1">The sequence shown here is derived from an EMBL/GenBank/DDBJ whole genome shotgun (WGS) entry which is preliminary data.</text>
</comment>
<sequence>MLKCHERKFNWERKTLFIRLTMNRTFCYLIRLSLSAESTSHSAVFFSHNKLVLSIIAYQPNEQGDYDLDARSSTGNYLKSVFLIICKAVTRACLRPGLAFTCKAVTRACPN</sequence>
<proteinExistence type="predicted"/>
<evidence type="ECO:0000313" key="2">
    <source>
        <dbReference type="Proteomes" id="UP000807115"/>
    </source>
</evidence>
<evidence type="ECO:0000313" key="1">
    <source>
        <dbReference type="EMBL" id="KAG0541797.1"/>
    </source>
</evidence>
<organism evidence="1 2">
    <name type="scientific">Sorghum bicolor</name>
    <name type="common">Sorghum</name>
    <name type="synonym">Sorghum vulgare</name>
    <dbReference type="NCBI Taxonomy" id="4558"/>
    <lineage>
        <taxon>Eukaryota</taxon>
        <taxon>Viridiplantae</taxon>
        <taxon>Streptophyta</taxon>
        <taxon>Embryophyta</taxon>
        <taxon>Tracheophyta</taxon>
        <taxon>Spermatophyta</taxon>
        <taxon>Magnoliopsida</taxon>
        <taxon>Liliopsida</taxon>
        <taxon>Poales</taxon>
        <taxon>Poaceae</taxon>
        <taxon>PACMAD clade</taxon>
        <taxon>Panicoideae</taxon>
        <taxon>Andropogonodae</taxon>
        <taxon>Andropogoneae</taxon>
        <taxon>Sorghinae</taxon>
        <taxon>Sorghum</taxon>
    </lineage>
</organism>
<protein>
    <submittedName>
        <fullName evidence="1">Uncharacterized protein</fullName>
    </submittedName>
</protein>
<dbReference type="AlphaFoldDB" id="A0A921URF4"/>
<dbReference type="Proteomes" id="UP000807115">
    <property type="component" value="Chromosome 2"/>
</dbReference>
<reference evidence="1" key="2">
    <citation type="submission" date="2020-10" db="EMBL/GenBank/DDBJ databases">
        <authorList>
            <person name="Cooper E.A."/>
            <person name="Brenton Z.W."/>
            <person name="Flinn B.S."/>
            <person name="Jenkins J."/>
            <person name="Shu S."/>
            <person name="Flowers D."/>
            <person name="Luo F."/>
            <person name="Wang Y."/>
            <person name="Xia P."/>
            <person name="Barry K."/>
            <person name="Daum C."/>
            <person name="Lipzen A."/>
            <person name="Yoshinaga Y."/>
            <person name="Schmutz J."/>
            <person name="Saski C."/>
            <person name="Vermerris W."/>
            <person name="Kresovich S."/>
        </authorList>
    </citation>
    <scope>NUCLEOTIDE SEQUENCE</scope>
</reference>
<reference evidence="1" key="1">
    <citation type="journal article" date="2019" name="BMC Genomics">
        <title>A new reference genome for Sorghum bicolor reveals high levels of sequence similarity between sweet and grain genotypes: implications for the genetics of sugar metabolism.</title>
        <authorList>
            <person name="Cooper E.A."/>
            <person name="Brenton Z.W."/>
            <person name="Flinn B.S."/>
            <person name="Jenkins J."/>
            <person name="Shu S."/>
            <person name="Flowers D."/>
            <person name="Luo F."/>
            <person name="Wang Y."/>
            <person name="Xia P."/>
            <person name="Barry K."/>
            <person name="Daum C."/>
            <person name="Lipzen A."/>
            <person name="Yoshinaga Y."/>
            <person name="Schmutz J."/>
            <person name="Saski C."/>
            <person name="Vermerris W."/>
            <person name="Kresovich S."/>
        </authorList>
    </citation>
    <scope>NUCLEOTIDE SEQUENCE</scope>
</reference>